<dbReference type="PANTHER" id="PTHR47143">
    <property type="entry name" value="TRANSIENT RECEPTOR POTENTIAL CATION CHANNEL PROTEIN PAINLESS"/>
    <property type="match status" value="1"/>
</dbReference>
<dbReference type="InterPro" id="IPR052076">
    <property type="entry name" value="TRP_cation_channel"/>
</dbReference>
<evidence type="ECO:0000256" key="4">
    <source>
        <dbReference type="ARBA" id="ARBA00023065"/>
    </source>
</evidence>
<keyword evidence="7" id="KW-1133">Transmembrane helix</keyword>
<evidence type="ECO:0000313" key="8">
    <source>
        <dbReference type="EMBL" id="CAF4085623.1"/>
    </source>
</evidence>
<comment type="caution">
    <text evidence="8">The sequence shown here is derived from an EMBL/GenBank/DDBJ whole genome shotgun (WGS) entry which is preliminary data.</text>
</comment>
<dbReference type="GO" id="GO:0022857">
    <property type="term" value="F:transmembrane transporter activity"/>
    <property type="evidence" value="ECO:0007669"/>
    <property type="project" value="TreeGrafter"/>
</dbReference>
<dbReference type="AlphaFoldDB" id="A0A819TXX7"/>
<keyword evidence="7" id="KW-0472">Membrane</keyword>
<keyword evidence="4" id="KW-0406">Ion transport</keyword>
<evidence type="ECO:0000256" key="3">
    <source>
        <dbReference type="ARBA" id="ARBA00023043"/>
    </source>
</evidence>
<keyword evidence="7" id="KW-0812">Transmembrane</keyword>
<accession>A0A819TXX7</accession>
<dbReference type="GO" id="GO:0034220">
    <property type="term" value="P:monoatomic ion transmembrane transport"/>
    <property type="evidence" value="ECO:0007669"/>
    <property type="project" value="UniProtKB-KW"/>
</dbReference>
<evidence type="ECO:0000256" key="1">
    <source>
        <dbReference type="ARBA" id="ARBA00022448"/>
    </source>
</evidence>
<evidence type="ECO:0008006" key="10">
    <source>
        <dbReference type="Google" id="ProtNLM"/>
    </source>
</evidence>
<evidence type="ECO:0000256" key="6">
    <source>
        <dbReference type="ARBA" id="ARBA00023303"/>
    </source>
</evidence>
<sequence length="219" mass="24926">KPLLINHISKDNAQQIIIAFTIATKMIFFNHSAFLTITTSMHKLSAMLIGEYDYETFFFSKPTFLAASLLFIPFIVIMTIVFMNLLLGLTIGDIHISMENARAKANAYRIRELIYIESTIPSIKWLRSNIIKCEFMDNDSILKKYENNENEESDYNETVVNQQLFVELGKLLDILNILCSQAKQVLEKEVNLGIIFKQLLSVRKAQDSTGSSASNLNTT</sequence>
<proteinExistence type="predicted"/>
<feature type="non-terminal residue" evidence="8">
    <location>
        <position position="1"/>
    </location>
</feature>
<name>A0A819TXX7_9BILA</name>
<evidence type="ECO:0000256" key="7">
    <source>
        <dbReference type="SAM" id="Phobius"/>
    </source>
</evidence>
<feature type="transmembrane region" description="Helical" evidence="7">
    <location>
        <begin position="16"/>
        <end position="37"/>
    </location>
</feature>
<evidence type="ECO:0000256" key="5">
    <source>
        <dbReference type="ARBA" id="ARBA00023180"/>
    </source>
</evidence>
<keyword evidence="3" id="KW-0040">ANK repeat</keyword>
<keyword evidence="6" id="KW-0407">Ion channel</keyword>
<evidence type="ECO:0000313" key="9">
    <source>
        <dbReference type="Proteomes" id="UP000663842"/>
    </source>
</evidence>
<protein>
    <recommendedName>
        <fullName evidence="10">Transient receptor potential cation channel subfamily A member 1</fullName>
    </recommendedName>
</protein>
<evidence type="ECO:0000256" key="2">
    <source>
        <dbReference type="ARBA" id="ARBA00022737"/>
    </source>
</evidence>
<dbReference type="Proteomes" id="UP000663842">
    <property type="component" value="Unassembled WGS sequence"/>
</dbReference>
<organism evidence="8 9">
    <name type="scientific">Rotaria magnacalcarata</name>
    <dbReference type="NCBI Taxonomy" id="392030"/>
    <lineage>
        <taxon>Eukaryota</taxon>
        <taxon>Metazoa</taxon>
        <taxon>Spiralia</taxon>
        <taxon>Gnathifera</taxon>
        <taxon>Rotifera</taxon>
        <taxon>Eurotatoria</taxon>
        <taxon>Bdelloidea</taxon>
        <taxon>Philodinida</taxon>
        <taxon>Philodinidae</taxon>
        <taxon>Rotaria</taxon>
    </lineage>
</organism>
<keyword evidence="1" id="KW-0813">Transport</keyword>
<gene>
    <name evidence="8" type="ORF">UXM345_LOCUS21351</name>
</gene>
<dbReference type="GO" id="GO:1902495">
    <property type="term" value="C:transmembrane transporter complex"/>
    <property type="evidence" value="ECO:0007669"/>
    <property type="project" value="TreeGrafter"/>
</dbReference>
<reference evidence="8" key="1">
    <citation type="submission" date="2021-02" db="EMBL/GenBank/DDBJ databases">
        <authorList>
            <person name="Nowell W R."/>
        </authorList>
    </citation>
    <scope>NUCLEOTIDE SEQUENCE</scope>
</reference>
<keyword evidence="5" id="KW-0325">Glycoprotein</keyword>
<dbReference type="PANTHER" id="PTHR47143:SF1">
    <property type="entry name" value="ION_TRANS DOMAIN-CONTAINING PROTEIN"/>
    <property type="match status" value="1"/>
</dbReference>
<dbReference type="EMBL" id="CAJOBF010003326">
    <property type="protein sequence ID" value="CAF4085623.1"/>
    <property type="molecule type" value="Genomic_DNA"/>
</dbReference>
<keyword evidence="2" id="KW-0677">Repeat</keyword>
<feature type="transmembrane region" description="Helical" evidence="7">
    <location>
        <begin position="64"/>
        <end position="89"/>
    </location>
</feature>